<evidence type="ECO:0000313" key="2">
    <source>
        <dbReference type="Proteomes" id="UP000290637"/>
    </source>
</evidence>
<keyword evidence="2" id="KW-1185">Reference proteome</keyword>
<dbReference type="AlphaFoldDB" id="A0A4P6KY76"/>
<dbReference type="OrthoDB" id="5573608at2"/>
<sequence>MNLLHDLPVPPLLPNEPRIADALQQTLTERFLMPALPALQTLFEDLRALADPVLAASVPAPMGRPYPQDQSMAITATIHEMLRDPDAAMLPGPAADGYQALRAFHEQGGSLRQVWGALRGTHVHYAFLFGTLCIDVATDAAAPGGRKVTIEPFSQARLTPVRDHRHFALLARNAWGATVYPNHVLPGLAPYAPLVMVMPGGAVRIEADAAYMGELALVTGFASSADVLHGPAMPQDLFDLVADTLRSADIATAGDAARGQREALDLCVRYRDKRRRPGDLGHVRALELLAKANALLATLQVQAPQRQAA</sequence>
<reference evidence="1 2" key="1">
    <citation type="submission" date="2019-02" db="EMBL/GenBank/DDBJ databases">
        <title>Draft Genome Sequences of Six Type Strains of the Genus Massilia.</title>
        <authorList>
            <person name="Miess H."/>
            <person name="Frediansyhah A."/>
            <person name="Gross H."/>
        </authorList>
    </citation>
    <scope>NUCLEOTIDE SEQUENCE [LARGE SCALE GENOMIC DNA]</scope>
    <source>
        <strain evidence="1 2">DSM 17473</strain>
    </source>
</reference>
<proteinExistence type="predicted"/>
<accession>A0A4P6KY76</accession>
<gene>
    <name evidence="1" type="ORF">EWM63_09905</name>
</gene>
<dbReference type="KEGG" id="plue:EWM63_09905"/>
<dbReference type="Proteomes" id="UP000290637">
    <property type="component" value="Chromosome"/>
</dbReference>
<dbReference type="RefSeq" id="WP_130186367.1">
    <property type="nucleotide sequence ID" value="NZ_CP035913.1"/>
</dbReference>
<protein>
    <submittedName>
        <fullName evidence="1">Uncharacterized protein</fullName>
    </submittedName>
</protein>
<dbReference type="EMBL" id="CP035913">
    <property type="protein sequence ID" value="QBE63238.1"/>
    <property type="molecule type" value="Genomic_DNA"/>
</dbReference>
<organism evidence="1 2">
    <name type="scientific">Pseudoduganella lutea</name>
    <dbReference type="NCBI Taxonomy" id="321985"/>
    <lineage>
        <taxon>Bacteria</taxon>
        <taxon>Pseudomonadati</taxon>
        <taxon>Pseudomonadota</taxon>
        <taxon>Betaproteobacteria</taxon>
        <taxon>Burkholderiales</taxon>
        <taxon>Oxalobacteraceae</taxon>
        <taxon>Telluria group</taxon>
        <taxon>Pseudoduganella</taxon>
    </lineage>
</organism>
<evidence type="ECO:0000313" key="1">
    <source>
        <dbReference type="EMBL" id="QBE63238.1"/>
    </source>
</evidence>
<name>A0A4P6KY76_9BURK</name>